<dbReference type="EMBL" id="PJCQ01000013">
    <property type="protein sequence ID" value="PLV18373.1"/>
    <property type="molecule type" value="Genomic_DNA"/>
</dbReference>
<name>A0AAX0VW66_9PSED</name>
<protein>
    <submittedName>
        <fullName evidence="1">Uncharacterized protein</fullName>
    </submittedName>
</protein>
<dbReference type="Proteomes" id="UP000234878">
    <property type="component" value="Unassembled WGS sequence"/>
</dbReference>
<comment type="caution">
    <text evidence="1">The sequence shown here is derived from an EMBL/GenBank/DDBJ whole genome shotgun (WGS) entry which is preliminary data.</text>
</comment>
<sequence>MSALPFCVAPASRVNRFGVRFTRETCTTSRFCRGHGFEKRAHGIQITGFGQCTHMGRQHLELLRKTLHPFEQVRDRPRQRGLVTEQEWIQMVKTANLLLARATS</sequence>
<accession>A0AAX0VW66</accession>
<evidence type="ECO:0000313" key="2">
    <source>
        <dbReference type="Proteomes" id="UP000234878"/>
    </source>
</evidence>
<dbReference type="AlphaFoldDB" id="A0AAX0VW66"/>
<organism evidence="1 2">
    <name type="scientific">Pseudomonas guariconensis</name>
    <dbReference type="NCBI Taxonomy" id="1288410"/>
    <lineage>
        <taxon>Bacteria</taxon>
        <taxon>Pseudomonadati</taxon>
        <taxon>Pseudomonadota</taxon>
        <taxon>Gammaproteobacteria</taxon>
        <taxon>Pseudomonadales</taxon>
        <taxon>Pseudomonadaceae</taxon>
        <taxon>Pseudomonas</taxon>
    </lineage>
</organism>
<proteinExistence type="predicted"/>
<gene>
    <name evidence="1" type="ORF">CXG49_14900</name>
</gene>
<reference evidence="1 2" key="1">
    <citation type="submission" date="2017-12" db="EMBL/GenBank/DDBJ databases">
        <title>Detection of the carbapenemase gene blaVIM-5 in members of the Pseudomonas putida group isolated from polluted Nigerian wetlands.</title>
        <authorList>
            <person name="Adelowo O."/>
            <person name="Vollmers J."/>
            <person name="Maeusezahl I."/>
            <person name="Kaster A.-K."/>
            <person name="Mueller J.A."/>
        </authorList>
    </citation>
    <scope>NUCLEOTIDE SEQUENCE [LARGE SCALE GENOMIC DNA]</scope>
    <source>
        <strain evidence="1 2">MR144</strain>
    </source>
</reference>
<evidence type="ECO:0000313" key="1">
    <source>
        <dbReference type="EMBL" id="PLV18373.1"/>
    </source>
</evidence>